<keyword evidence="3" id="KW-1185">Reference proteome</keyword>
<evidence type="ECO:0000313" key="3">
    <source>
        <dbReference type="Proteomes" id="UP000465601"/>
    </source>
</evidence>
<evidence type="ECO:0000313" key="2">
    <source>
        <dbReference type="EMBL" id="KAB3524860.1"/>
    </source>
</evidence>
<comment type="caution">
    <text evidence="2">The sequence shown here is derived from an EMBL/GenBank/DDBJ whole genome shotgun (WGS) entry which is preliminary data.</text>
</comment>
<dbReference type="NCBIfam" id="TIGR00702">
    <property type="entry name" value="YcaO-type kinase domain"/>
    <property type="match status" value="1"/>
</dbReference>
<name>A0A833M5T3_9FIRM</name>
<dbReference type="OrthoDB" id="9761274at2"/>
<dbReference type="Pfam" id="PF02624">
    <property type="entry name" value="YcaO"/>
    <property type="match status" value="1"/>
</dbReference>
<gene>
    <name evidence="2" type="ORF">F8153_15685</name>
</gene>
<dbReference type="Gene3D" id="3.30.40.250">
    <property type="match status" value="1"/>
</dbReference>
<evidence type="ECO:0000259" key="1">
    <source>
        <dbReference type="PROSITE" id="PS51664"/>
    </source>
</evidence>
<feature type="domain" description="YcaO" evidence="1">
    <location>
        <begin position="59"/>
        <end position="439"/>
    </location>
</feature>
<dbReference type="RefSeq" id="WP_151867293.1">
    <property type="nucleotide sequence ID" value="NZ_WBZB01000073.1"/>
</dbReference>
<accession>A0A833M5T3</accession>
<dbReference type="PROSITE" id="PS51664">
    <property type="entry name" value="YCAO"/>
    <property type="match status" value="1"/>
</dbReference>
<dbReference type="AlphaFoldDB" id="A0A833M5T3"/>
<dbReference type="InterPro" id="IPR003776">
    <property type="entry name" value="YcaO-like_dom"/>
</dbReference>
<reference evidence="2 3" key="1">
    <citation type="submission" date="2019-10" db="EMBL/GenBank/DDBJ databases">
        <title>Alkaliphilus serpentinus sp. nov. and Alkaliphilus pronyensis sp. nov., two novel anaerobic alkaliphilic species isolated from the serpentinized-hosted hydrothermal field of the Prony Bay (New Caledonia).</title>
        <authorList>
            <person name="Postec A."/>
        </authorList>
    </citation>
    <scope>NUCLEOTIDE SEQUENCE [LARGE SCALE GENOMIC DNA]</scope>
    <source>
        <strain evidence="2 3">LacT</strain>
    </source>
</reference>
<dbReference type="Gene3D" id="3.30.160.660">
    <property type="match status" value="1"/>
</dbReference>
<sequence length="605" mass="70017">MNFHSKKYKDELPLNTITRIRNILADLGILVIETGWQNSVEDFYSVNLKIANTSIATNGKGTTYQYALASGYGEMLERLQNQSFFRLNADFSHDAYQHKGFYYTPDEKEVSIDELLNSKEEWITKQFKNMKKNIDKKQLLNKWKKVSYEETPSEFIALPYINILSNKISHIPIKMVTKMYMSNGMCGGNTYEEALVQGLSEVFERHVNKEIIKMKITPPTIPQTFLKEYPRIENMITQIERSGNFQVIVKDCSLNEGYPVIGVVFINKDDQSYFVKFGSHPMIEISIERTLTELLQGQDIRKMMGVKEYSYKSKIEDEYNNIMGILVNGSGYYPKELFSTKFSYEFTGYEDLQVTSNKHLLNYYTNLLRDKGLDCFARDVSFLGFPSFHVIVPGLSEIDEFDDIKAMDDYGEYNEVKRVIRNIHNSSEEEINKVIGFFNKNSYNSGASIVQFLNLPTSNFLPWYYIGVDLFIAALLYRSKKYKEAANALGRFVDFIGINASNNIQKTFFSCARDYISGKGDNLNDETLIELLSQFYPLPVVQGIISDFGDPENIMKYGELKCFNCDECMLSSQCMYKENEKVYLTIKEQYFDNPSNQEDLLKRLR</sequence>
<organism evidence="2 3">
    <name type="scientific">Alkaliphilus serpentinus</name>
    <dbReference type="NCBI Taxonomy" id="1482731"/>
    <lineage>
        <taxon>Bacteria</taxon>
        <taxon>Bacillati</taxon>
        <taxon>Bacillota</taxon>
        <taxon>Clostridia</taxon>
        <taxon>Peptostreptococcales</taxon>
        <taxon>Natronincolaceae</taxon>
        <taxon>Alkaliphilus</taxon>
    </lineage>
</organism>
<dbReference type="PANTHER" id="PTHR37809">
    <property type="entry name" value="RIBOSOMAL PROTEIN S12 METHYLTHIOTRANSFERASE ACCESSORY FACTOR YCAO"/>
    <property type="match status" value="1"/>
</dbReference>
<dbReference type="Proteomes" id="UP000465601">
    <property type="component" value="Unassembled WGS sequence"/>
</dbReference>
<dbReference type="EMBL" id="WBZB01000073">
    <property type="protein sequence ID" value="KAB3524860.1"/>
    <property type="molecule type" value="Genomic_DNA"/>
</dbReference>
<protein>
    <recommendedName>
        <fullName evidence="1">YcaO domain-containing protein</fullName>
    </recommendedName>
</protein>
<dbReference type="Gene3D" id="3.30.1330.230">
    <property type="match status" value="1"/>
</dbReference>
<dbReference type="PANTHER" id="PTHR37809:SF1">
    <property type="entry name" value="RIBOSOMAL PROTEIN S12 METHYLTHIOTRANSFERASE ACCESSORY FACTOR YCAO"/>
    <property type="match status" value="1"/>
</dbReference>
<proteinExistence type="predicted"/>